<accession>A0A2V5HH50</accession>
<name>A0A2V5HH50_ASPV1</name>
<keyword evidence="2" id="KW-1133">Transmembrane helix</keyword>
<organism evidence="3 4">
    <name type="scientific">Aspergillus violaceofuscus (strain CBS 115571)</name>
    <dbReference type="NCBI Taxonomy" id="1450538"/>
    <lineage>
        <taxon>Eukaryota</taxon>
        <taxon>Fungi</taxon>
        <taxon>Dikarya</taxon>
        <taxon>Ascomycota</taxon>
        <taxon>Pezizomycotina</taxon>
        <taxon>Eurotiomycetes</taxon>
        <taxon>Eurotiomycetidae</taxon>
        <taxon>Eurotiales</taxon>
        <taxon>Aspergillaceae</taxon>
        <taxon>Aspergillus</taxon>
    </lineage>
</organism>
<dbReference type="EMBL" id="KZ825104">
    <property type="protein sequence ID" value="PYI23715.1"/>
    <property type="molecule type" value="Genomic_DNA"/>
</dbReference>
<keyword evidence="2" id="KW-0812">Transmembrane</keyword>
<feature type="compositionally biased region" description="Low complexity" evidence="1">
    <location>
        <begin position="25"/>
        <end position="34"/>
    </location>
</feature>
<evidence type="ECO:0000313" key="4">
    <source>
        <dbReference type="Proteomes" id="UP000249829"/>
    </source>
</evidence>
<evidence type="ECO:0000256" key="2">
    <source>
        <dbReference type="SAM" id="Phobius"/>
    </source>
</evidence>
<proteinExistence type="predicted"/>
<sequence length="85" mass="9473">MRGAERTFQFSGRHSVTAIRPIPPSASLSSPKPSIEQSHSGVCDFFLYTCHALASLYGLHTFSVYFSTLLLIDITIPTLLVPRRY</sequence>
<keyword evidence="2" id="KW-0472">Membrane</keyword>
<gene>
    <name evidence="3" type="ORF">BO99DRAFT_152118</name>
</gene>
<dbReference type="AlphaFoldDB" id="A0A2V5HH50"/>
<reference evidence="3 4" key="1">
    <citation type="submission" date="2018-02" db="EMBL/GenBank/DDBJ databases">
        <title>The genomes of Aspergillus section Nigri reveals drivers in fungal speciation.</title>
        <authorList>
            <consortium name="DOE Joint Genome Institute"/>
            <person name="Vesth T.C."/>
            <person name="Nybo J."/>
            <person name="Theobald S."/>
            <person name="Brandl J."/>
            <person name="Frisvad J.C."/>
            <person name="Nielsen K.F."/>
            <person name="Lyhne E.K."/>
            <person name="Kogle M.E."/>
            <person name="Kuo A."/>
            <person name="Riley R."/>
            <person name="Clum A."/>
            <person name="Nolan M."/>
            <person name="Lipzen A."/>
            <person name="Salamov A."/>
            <person name="Henrissat B."/>
            <person name="Wiebenga A."/>
            <person name="De vries R.P."/>
            <person name="Grigoriev I.V."/>
            <person name="Mortensen U.H."/>
            <person name="Andersen M.R."/>
            <person name="Baker S.E."/>
        </authorList>
    </citation>
    <scope>NUCLEOTIDE SEQUENCE [LARGE SCALE GENOMIC DNA]</scope>
    <source>
        <strain evidence="3 4">CBS 115571</strain>
    </source>
</reference>
<protein>
    <submittedName>
        <fullName evidence="3">Uncharacterized protein</fullName>
    </submittedName>
</protein>
<evidence type="ECO:0000256" key="1">
    <source>
        <dbReference type="SAM" id="MobiDB-lite"/>
    </source>
</evidence>
<feature type="transmembrane region" description="Helical" evidence="2">
    <location>
        <begin position="62"/>
        <end position="81"/>
    </location>
</feature>
<evidence type="ECO:0000313" key="3">
    <source>
        <dbReference type="EMBL" id="PYI23715.1"/>
    </source>
</evidence>
<feature type="region of interest" description="Disordered" evidence="1">
    <location>
        <begin position="1"/>
        <end position="38"/>
    </location>
</feature>
<keyword evidence="4" id="KW-1185">Reference proteome</keyword>
<dbReference type="Proteomes" id="UP000249829">
    <property type="component" value="Unassembled WGS sequence"/>
</dbReference>